<accession>D7FZI1</accession>
<protein>
    <submittedName>
        <fullName evidence="1">Uncharacterized protein</fullName>
    </submittedName>
</protein>
<gene>
    <name evidence="1" type="ORF">Esi_0374_0004</name>
</gene>
<evidence type="ECO:0000313" key="2">
    <source>
        <dbReference type="Proteomes" id="UP000002630"/>
    </source>
</evidence>
<sequence>MGGDEETVGEERLFLEYMRVLFTDIAVLQSFLSEIGPEFIVCHDWDRLGDKEQASTIAHFIAPNDEIAGLVESSLVQTARKKSSNTNPLPFEDADAVVSRLQRKLDAFEPLYCG</sequence>
<keyword evidence="2" id="KW-1185">Reference proteome</keyword>
<dbReference type="Proteomes" id="UP000002630">
    <property type="component" value="Linkage Group LG03"/>
</dbReference>
<dbReference type="AlphaFoldDB" id="D7FZI1"/>
<organism evidence="1 2">
    <name type="scientific">Ectocarpus siliculosus</name>
    <name type="common">Brown alga</name>
    <name type="synonym">Conferva siliculosa</name>
    <dbReference type="NCBI Taxonomy" id="2880"/>
    <lineage>
        <taxon>Eukaryota</taxon>
        <taxon>Sar</taxon>
        <taxon>Stramenopiles</taxon>
        <taxon>Ochrophyta</taxon>
        <taxon>PX clade</taxon>
        <taxon>Phaeophyceae</taxon>
        <taxon>Ectocarpales</taxon>
        <taxon>Ectocarpaceae</taxon>
        <taxon>Ectocarpus</taxon>
    </lineage>
</organism>
<proteinExistence type="predicted"/>
<evidence type="ECO:0000313" key="1">
    <source>
        <dbReference type="EMBL" id="CBJ32788.1"/>
    </source>
</evidence>
<reference evidence="1 2" key="1">
    <citation type="journal article" date="2010" name="Nature">
        <title>The Ectocarpus genome and the independent evolution of multicellularity in brown algae.</title>
        <authorList>
            <person name="Cock J.M."/>
            <person name="Sterck L."/>
            <person name="Rouze P."/>
            <person name="Scornet D."/>
            <person name="Allen A.E."/>
            <person name="Amoutzias G."/>
            <person name="Anthouard V."/>
            <person name="Artiguenave F."/>
            <person name="Aury J.M."/>
            <person name="Badger J.H."/>
            <person name="Beszteri B."/>
            <person name="Billiau K."/>
            <person name="Bonnet E."/>
            <person name="Bothwell J.H."/>
            <person name="Bowler C."/>
            <person name="Boyen C."/>
            <person name="Brownlee C."/>
            <person name="Carrano C.J."/>
            <person name="Charrier B."/>
            <person name="Cho G.Y."/>
            <person name="Coelho S.M."/>
            <person name="Collen J."/>
            <person name="Corre E."/>
            <person name="Da Silva C."/>
            <person name="Delage L."/>
            <person name="Delaroque N."/>
            <person name="Dittami S.M."/>
            <person name="Doulbeau S."/>
            <person name="Elias M."/>
            <person name="Farnham G."/>
            <person name="Gachon C.M."/>
            <person name="Gschloessl B."/>
            <person name="Heesch S."/>
            <person name="Jabbari K."/>
            <person name="Jubin C."/>
            <person name="Kawai H."/>
            <person name="Kimura K."/>
            <person name="Kloareg B."/>
            <person name="Kupper F.C."/>
            <person name="Lang D."/>
            <person name="Le Bail A."/>
            <person name="Leblanc C."/>
            <person name="Lerouge P."/>
            <person name="Lohr M."/>
            <person name="Lopez P.J."/>
            <person name="Martens C."/>
            <person name="Maumus F."/>
            <person name="Michel G."/>
            <person name="Miranda-Saavedra D."/>
            <person name="Morales J."/>
            <person name="Moreau H."/>
            <person name="Motomura T."/>
            <person name="Nagasato C."/>
            <person name="Napoli C.A."/>
            <person name="Nelson D.R."/>
            <person name="Nyvall-Collen P."/>
            <person name="Peters A.F."/>
            <person name="Pommier C."/>
            <person name="Potin P."/>
            <person name="Poulain J."/>
            <person name="Quesneville H."/>
            <person name="Read B."/>
            <person name="Rensing S.A."/>
            <person name="Ritter A."/>
            <person name="Rousvoal S."/>
            <person name="Samanta M."/>
            <person name="Samson G."/>
            <person name="Schroeder D.C."/>
            <person name="Segurens B."/>
            <person name="Strittmatter M."/>
            <person name="Tonon T."/>
            <person name="Tregear J.W."/>
            <person name="Valentin K."/>
            <person name="von Dassow P."/>
            <person name="Yamagishi T."/>
            <person name="Van de Peer Y."/>
            <person name="Wincker P."/>
        </authorList>
    </citation>
    <scope>NUCLEOTIDE SEQUENCE [LARGE SCALE GENOMIC DNA]</scope>
    <source>
        <strain evidence="2">Ec32 / CCAP1310/4</strain>
    </source>
</reference>
<dbReference type="EMBL" id="FN648569">
    <property type="protein sequence ID" value="CBJ32788.1"/>
    <property type="molecule type" value="Genomic_DNA"/>
</dbReference>
<dbReference type="EMBL" id="FN649728">
    <property type="protein sequence ID" value="CBJ32788.1"/>
    <property type="molecule type" value="Genomic_DNA"/>
</dbReference>
<dbReference type="InParanoid" id="D7FZI1"/>
<name>D7FZI1_ECTSI</name>
<dbReference type="OrthoDB" id="10472906at2759"/>